<name>A0A7U2L4Y1_XANCI</name>
<reference evidence="1" key="1">
    <citation type="submission" date="2020-01" db="EMBL/GenBank/DDBJ databases">
        <authorList>
            <person name="Richard D."/>
        </authorList>
    </citation>
    <scope>NUCLEOTIDE SEQUENCE</scope>
    <source>
        <strain evidence="1">JP541</strain>
    </source>
</reference>
<dbReference type="Proteomes" id="UP000653002">
    <property type="component" value="Unassembled WGS sequence"/>
</dbReference>
<organism evidence="1 2">
    <name type="scientific">Xanthomonas citri pv. citri</name>
    <dbReference type="NCBI Taxonomy" id="611301"/>
    <lineage>
        <taxon>Bacteria</taxon>
        <taxon>Pseudomonadati</taxon>
        <taxon>Pseudomonadota</taxon>
        <taxon>Gammaproteobacteria</taxon>
        <taxon>Lysobacterales</taxon>
        <taxon>Lysobacteraceae</taxon>
        <taxon>Xanthomonas</taxon>
    </lineage>
</organism>
<dbReference type="AlphaFoldDB" id="A0A7U2L4Y1"/>
<gene>
    <name evidence="1" type="ORF">GUH15_26160</name>
</gene>
<evidence type="ECO:0000313" key="1">
    <source>
        <dbReference type="EMBL" id="MBD4339467.1"/>
    </source>
</evidence>
<evidence type="ECO:0000313" key="2">
    <source>
        <dbReference type="Proteomes" id="UP000653002"/>
    </source>
</evidence>
<comment type="caution">
    <text evidence="1">The sequence shown here is derived from an EMBL/GenBank/DDBJ whole genome shotgun (WGS) entry which is preliminary data.</text>
</comment>
<evidence type="ECO:0008006" key="3">
    <source>
        <dbReference type="Google" id="ProtNLM"/>
    </source>
</evidence>
<dbReference type="EMBL" id="JAABFR010002228">
    <property type="protein sequence ID" value="MBD4339467.1"/>
    <property type="molecule type" value="Genomic_DNA"/>
</dbReference>
<accession>A0A7U2L4Y1</accession>
<proteinExistence type="predicted"/>
<protein>
    <recommendedName>
        <fullName evidence="3">HEPN domain-containing protein</fullName>
    </recommendedName>
</protein>
<sequence length="296" mass="33633">MICEDREPRSMQVEAMDQASVPEFKRPGGNGLDSSDAKAWLQEGEGQEAAARSIWARWLRQKRRIRVDRPSMLRHAEWMALTGNPRASVLLMGYAVEMYLKAGLAKWLVGCEKALLDVDVRQYGHDYVRLASDLEIDEAVAPRDLLSFLKNAVTLEARYPAQPNPGETPIEAINRRTSNLWNEETFKEICRLAKRLRDHVKLMNSDRRSPASTQRFELPAGGYLVMRRGGHLPSRVTVRPPEGQAWGYSEITDALQRCPSFEVQQFWSQCEIHLVARRAGKRCDGSKKIYPPRSGA</sequence>